<organism evidence="1 2">
    <name type="scientific">Reticulomyxa filosa</name>
    <dbReference type="NCBI Taxonomy" id="46433"/>
    <lineage>
        <taxon>Eukaryota</taxon>
        <taxon>Sar</taxon>
        <taxon>Rhizaria</taxon>
        <taxon>Retaria</taxon>
        <taxon>Foraminifera</taxon>
        <taxon>Monothalamids</taxon>
        <taxon>Reticulomyxidae</taxon>
        <taxon>Reticulomyxa</taxon>
    </lineage>
</organism>
<dbReference type="Proteomes" id="UP000023152">
    <property type="component" value="Unassembled WGS sequence"/>
</dbReference>
<dbReference type="AlphaFoldDB" id="X6LA50"/>
<name>X6LA50_RETFI</name>
<dbReference type="EMBL" id="ASPP01047918">
    <property type="protein sequence ID" value="ETN98011.1"/>
    <property type="molecule type" value="Genomic_DNA"/>
</dbReference>
<evidence type="ECO:0000313" key="1">
    <source>
        <dbReference type="EMBL" id="ETN98011.1"/>
    </source>
</evidence>
<evidence type="ECO:0000313" key="2">
    <source>
        <dbReference type="Proteomes" id="UP000023152"/>
    </source>
</evidence>
<proteinExistence type="predicted"/>
<dbReference type="SUPFAM" id="SSF48371">
    <property type="entry name" value="ARM repeat"/>
    <property type="match status" value="1"/>
</dbReference>
<gene>
    <name evidence="1" type="ORF">RFI_39511</name>
</gene>
<accession>X6LA50</accession>
<protein>
    <submittedName>
        <fullName evidence="1">Uncharacterized protein</fullName>
    </submittedName>
</protein>
<dbReference type="InterPro" id="IPR016024">
    <property type="entry name" value="ARM-type_fold"/>
</dbReference>
<feature type="non-terminal residue" evidence="1">
    <location>
        <position position="142"/>
    </location>
</feature>
<reference evidence="1 2" key="1">
    <citation type="journal article" date="2013" name="Curr. Biol.">
        <title>The Genome of the Foraminiferan Reticulomyxa filosa.</title>
        <authorList>
            <person name="Glockner G."/>
            <person name="Hulsmann N."/>
            <person name="Schleicher M."/>
            <person name="Noegel A.A."/>
            <person name="Eichinger L."/>
            <person name="Gallinger C."/>
            <person name="Pawlowski J."/>
            <person name="Sierra R."/>
            <person name="Euteneuer U."/>
            <person name="Pillet L."/>
            <person name="Moustafa A."/>
            <person name="Platzer M."/>
            <person name="Groth M."/>
            <person name="Szafranski K."/>
            <person name="Schliwa M."/>
        </authorList>
    </citation>
    <scope>NUCLEOTIDE SEQUENCE [LARGE SCALE GENOMIC DNA]</scope>
</reference>
<feature type="non-terminal residue" evidence="1">
    <location>
        <position position="1"/>
    </location>
</feature>
<keyword evidence="2" id="KW-1185">Reference proteome</keyword>
<comment type="caution">
    <text evidence="1">The sequence shown here is derived from an EMBL/GenBank/DDBJ whole genome shotgun (WGS) entry which is preliminary data.</text>
</comment>
<sequence>EDKGYARLLGKLSMKWNEKQLNDAFNSLKDMLNKGPNWNLKLSGKQFGNAFNYLISRSSCKEIAQKLDEKQLNSALNYCMDKLNDKNEDLYIRINYIKLIISNKCNEQQLNEAFNSSMDIFNDKNNDEDVRGGCAELFGTIA</sequence>